<feature type="transmembrane region" description="Helical" evidence="6">
    <location>
        <begin position="6"/>
        <end position="29"/>
    </location>
</feature>
<feature type="domain" description="Type II secretion system protein GspF" evidence="7">
    <location>
        <begin position="161"/>
        <end position="287"/>
    </location>
</feature>
<keyword evidence="10" id="KW-1185">Reference proteome</keyword>
<evidence type="ECO:0000259" key="7">
    <source>
        <dbReference type="Pfam" id="PF00482"/>
    </source>
</evidence>
<gene>
    <name evidence="9" type="ORF">HGB44_29050</name>
</gene>
<evidence type="ECO:0000256" key="2">
    <source>
        <dbReference type="ARBA" id="ARBA00022475"/>
    </source>
</evidence>
<dbReference type="PANTHER" id="PTHR35007:SF2">
    <property type="entry name" value="PILUS ASSEMBLE PROTEIN"/>
    <property type="match status" value="1"/>
</dbReference>
<dbReference type="InterPro" id="IPR042094">
    <property type="entry name" value="T2SS_GspF_sf"/>
</dbReference>
<evidence type="ECO:0000256" key="3">
    <source>
        <dbReference type="ARBA" id="ARBA00022692"/>
    </source>
</evidence>
<dbReference type="PANTHER" id="PTHR35007">
    <property type="entry name" value="INTEGRAL MEMBRANE PROTEIN-RELATED"/>
    <property type="match status" value="1"/>
</dbReference>
<evidence type="ECO:0000313" key="10">
    <source>
        <dbReference type="Proteomes" id="UP000553209"/>
    </source>
</evidence>
<dbReference type="RefSeq" id="WP_061082261.1">
    <property type="nucleotide sequence ID" value="NZ_JAAXPG010000041.1"/>
</dbReference>
<evidence type="ECO:0000313" key="9">
    <source>
        <dbReference type="EMBL" id="NKZ01686.1"/>
    </source>
</evidence>
<evidence type="ECO:0000256" key="6">
    <source>
        <dbReference type="SAM" id="Phobius"/>
    </source>
</evidence>
<evidence type="ECO:0000256" key="5">
    <source>
        <dbReference type="ARBA" id="ARBA00023136"/>
    </source>
</evidence>
<dbReference type="AlphaFoldDB" id="A0A7X6MLH6"/>
<dbReference type="Gene3D" id="1.20.81.30">
    <property type="entry name" value="Type II secretion system (T2SS), domain F"/>
    <property type="match status" value="1"/>
</dbReference>
<name>A0A7X6MLH6_9ACTN</name>
<feature type="transmembrane region" description="Helical" evidence="6">
    <location>
        <begin position="158"/>
        <end position="179"/>
    </location>
</feature>
<keyword evidence="4 6" id="KW-1133">Transmembrane helix</keyword>
<dbReference type="Pfam" id="PF00482">
    <property type="entry name" value="T2SSF"/>
    <property type="match status" value="1"/>
</dbReference>
<reference evidence="9 10" key="1">
    <citation type="submission" date="2020-04" db="EMBL/GenBank/DDBJ databases">
        <title>MicrobeNet Type strains.</title>
        <authorList>
            <person name="Nicholson A.C."/>
        </authorList>
    </citation>
    <scope>NUCLEOTIDE SEQUENCE [LARGE SCALE GENOMIC DNA]</scope>
    <source>
        <strain evidence="9 10">ATCC 23612</strain>
    </source>
</reference>
<protein>
    <submittedName>
        <fullName evidence="9">Type II secretion system F family protein</fullName>
    </submittedName>
</protein>
<accession>A0A7X6MLH6</accession>
<dbReference type="Pfam" id="PF19359">
    <property type="entry name" value="DUF5936"/>
    <property type="match status" value="1"/>
</dbReference>
<comment type="subcellular location">
    <subcellularLocation>
        <location evidence="1">Cell membrane</location>
        <topology evidence="1">Multi-pass membrane protein</topology>
    </subcellularLocation>
</comment>
<comment type="caution">
    <text evidence="9">The sequence shown here is derived from an EMBL/GenBank/DDBJ whole genome shotgun (WGS) entry which is preliminary data.</text>
</comment>
<evidence type="ECO:0000256" key="1">
    <source>
        <dbReference type="ARBA" id="ARBA00004651"/>
    </source>
</evidence>
<dbReference type="InterPro" id="IPR018076">
    <property type="entry name" value="T2SS_GspF_dom"/>
</dbReference>
<evidence type="ECO:0000259" key="8">
    <source>
        <dbReference type="Pfam" id="PF19359"/>
    </source>
</evidence>
<dbReference type="EMBL" id="JAAXPG010000041">
    <property type="protein sequence ID" value="NKZ01686.1"/>
    <property type="molecule type" value="Genomic_DNA"/>
</dbReference>
<keyword evidence="5 6" id="KW-0472">Membrane</keyword>
<sequence>MNAPLSLLVPLAAALASALVVLVACYGLYLMMSQTRVWVTDPAARPTRTRSDDTFVLHRITEAIGRPFARSLHASLSQRRLVSVSERIEAAGRPEGLTLERYLRRKVGEVALYGTLGLLMFAAGNPLVGLVVLAFMGLTDLSLYVQGQERGDKVQSQLPDFLDVLAVTVSAGMSFRAAVARVAESMPGVLADEFALALQQMELGTSRREAFEMLRRRNRNESLSKFVTAIQQAEELGAPLSDTLVAISQDMRRADAQYMRRKAQRMNPRVTMVTAVTLLPGLLILIVGSMFLGTEVDLGLILGG</sequence>
<dbReference type="InterPro" id="IPR045980">
    <property type="entry name" value="DUF5936"/>
</dbReference>
<dbReference type="Proteomes" id="UP000553209">
    <property type="component" value="Unassembled WGS sequence"/>
</dbReference>
<evidence type="ECO:0000256" key="4">
    <source>
        <dbReference type="ARBA" id="ARBA00022989"/>
    </source>
</evidence>
<organism evidence="9 10">
    <name type="scientific">Nocardiopsis alborubida</name>
    <dbReference type="NCBI Taxonomy" id="146802"/>
    <lineage>
        <taxon>Bacteria</taxon>
        <taxon>Bacillati</taxon>
        <taxon>Actinomycetota</taxon>
        <taxon>Actinomycetes</taxon>
        <taxon>Streptosporangiales</taxon>
        <taxon>Nocardiopsidaceae</taxon>
        <taxon>Nocardiopsis</taxon>
    </lineage>
</organism>
<feature type="transmembrane region" description="Helical" evidence="6">
    <location>
        <begin position="270"/>
        <end position="292"/>
    </location>
</feature>
<feature type="domain" description="DUF5936" evidence="8">
    <location>
        <begin position="11"/>
        <end position="136"/>
    </location>
</feature>
<proteinExistence type="predicted"/>
<feature type="transmembrane region" description="Helical" evidence="6">
    <location>
        <begin position="110"/>
        <end position="138"/>
    </location>
</feature>
<keyword evidence="2" id="KW-1003">Cell membrane</keyword>
<dbReference type="GO" id="GO:0005886">
    <property type="term" value="C:plasma membrane"/>
    <property type="evidence" value="ECO:0007669"/>
    <property type="project" value="UniProtKB-SubCell"/>
</dbReference>
<keyword evidence="3 6" id="KW-0812">Transmembrane</keyword>